<name>A0A0F9XYN7_9ZZZZ</name>
<comment type="caution">
    <text evidence="8">The sequence shown here is derived from an EMBL/GenBank/DDBJ whole genome shotgun (WGS) entry which is preliminary data.</text>
</comment>
<evidence type="ECO:0000256" key="1">
    <source>
        <dbReference type="ARBA" id="ARBA00004651"/>
    </source>
</evidence>
<feature type="transmembrane region" description="Helical" evidence="6">
    <location>
        <begin position="6"/>
        <end position="23"/>
    </location>
</feature>
<sequence>MNWLYAFDLFGVAVFAITGALMAGRKSMDLFGVLVIAIITALGGGTLRDVILDNHPVSWIGNDWYILVAVVAAVGTVIWVRFTRPIHETGLLVADAFGLAVFTVIGTQVALQHDVPVSAAVIMGVMTGVAGGVMRDIVCNEIPLIFHKEIYATACIVGSLVYILLRYLDMPPNLDIAIAILTVLSIRLAAIRWHLALPRFHLLDRERPPADDQ</sequence>
<comment type="subcellular location">
    <subcellularLocation>
        <location evidence="1">Cell membrane</location>
        <topology evidence="1">Multi-pass membrane protein</topology>
    </subcellularLocation>
</comment>
<accession>A0A0F9XYN7</accession>
<dbReference type="Pfam" id="PF03458">
    <property type="entry name" value="Gly_transporter"/>
    <property type="match status" value="2"/>
</dbReference>
<evidence type="ECO:0000256" key="2">
    <source>
        <dbReference type="ARBA" id="ARBA00022475"/>
    </source>
</evidence>
<keyword evidence="3 6" id="KW-0812">Transmembrane</keyword>
<dbReference type="AlphaFoldDB" id="A0A0F9XYN7"/>
<evidence type="ECO:0000256" key="4">
    <source>
        <dbReference type="ARBA" id="ARBA00022989"/>
    </source>
</evidence>
<feature type="transmembrane region" description="Helical" evidence="6">
    <location>
        <begin position="150"/>
        <end position="168"/>
    </location>
</feature>
<keyword evidence="4 6" id="KW-1133">Transmembrane helix</keyword>
<feature type="domain" description="Glycine transporter" evidence="7">
    <location>
        <begin position="6"/>
        <end position="79"/>
    </location>
</feature>
<feature type="transmembrane region" description="Helical" evidence="6">
    <location>
        <begin position="89"/>
        <end position="111"/>
    </location>
</feature>
<feature type="transmembrane region" description="Helical" evidence="6">
    <location>
        <begin position="30"/>
        <end position="52"/>
    </location>
</feature>
<evidence type="ECO:0000256" key="5">
    <source>
        <dbReference type="ARBA" id="ARBA00023136"/>
    </source>
</evidence>
<gene>
    <name evidence="8" type="ORF">LCGC14_0156170</name>
</gene>
<dbReference type="PANTHER" id="PTHR30506">
    <property type="entry name" value="INNER MEMBRANE PROTEIN"/>
    <property type="match status" value="1"/>
</dbReference>
<feature type="transmembrane region" description="Helical" evidence="6">
    <location>
        <begin position="117"/>
        <end position="138"/>
    </location>
</feature>
<evidence type="ECO:0000256" key="6">
    <source>
        <dbReference type="SAM" id="Phobius"/>
    </source>
</evidence>
<keyword evidence="5 6" id="KW-0472">Membrane</keyword>
<dbReference type="EMBL" id="LAZR01000057">
    <property type="protein sequence ID" value="KKN97498.1"/>
    <property type="molecule type" value="Genomic_DNA"/>
</dbReference>
<dbReference type="GO" id="GO:0005886">
    <property type="term" value="C:plasma membrane"/>
    <property type="evidence" value="ECO:0007669"/>
    <property type="project" value="UniProtKB-SubCell"/>
</dbReference>
<protein>
    <recommendedName>
        <fullName evidence="7">Glycine transporter domain-containing protein</fullName>
    </recommendedName>
</protein>
<feature type="transmembrane region" description="Helical" evidence="6">
    <location>
        <begin position="174"/>
        <end position="195"/>
    </location>
</feature>
<organism evidence="8">
    <name type="scientific">marine sediment metagenome</name>
    <dbReference type="NCBI Taxonomy" id="412755"/>
    <lineage>
        <taxon>unclassified sequences</taxon>
        <taxon>metagenomes</taxon>
        <taxon>ecological metagenomes</taxon>
    </lineage>
</organism>
<proteinExistence type="predicted"/>
<feature type="domain" description="Glycine transporter" evidence="7">
    <location>
        <begin position="93"/>
        <end position="166"/>
    </location>
</feature>
<evidence type="ECO:0000256" key="3">
    <source>
        <dbReference type="ARBA" id="ARBA00022692"/>
    </source>
</evidence>
<feature type="transmembrane region" description="Helical" evidence="6">
    <location>
        <begin position="64"/>
        <end position="82"/>
    </location>
</feature>
<reference evidence="8" key="1">
    <citation type="journal article" date="2015" name="Nature">
        <title>Complex archaea that bridge the gap between prokaryotes and eukaryotes.</title>
        <authorList>
            <person name="Spang A."/>
            <person name="Saw J.H."/>
            <person name="Jorgensen S.L."/>
            <person name="Zaremba-Niedzwiedzka K."/>
            <person name="Martijn J."/>
            <person name="Lind A.E."/>
            <person name="van Eijk R."/>
            <person name="Schleper C."/>
            <person name="Guy L."/>
            <person name="Ettema T.J."/>
        </authorList>
    </citation>
    <scope>NUCLEOTIDE SEQUENCE</scope>
</reference>
<evidence type="ECO:0000259" key="7">
    <source>
        <dbReference type="Pfam" id="PF03458"/>
    </source>
</evidence>
<evidence type="ECO:0000313" key="8">
    <source>
        <dbReference type="EMBL" id="KKN97498.1"/>
    </source>
</evidence>
<dbReference type="PANTHER" id="PTHR30506:SF3">
    <property type="entry name" value="UPF0126 INNER MEMBRANE PROTEIN YADS-RELATED"/>
    <property type="match status" value="1"/>
</dbReference>
<dbReference type="InterPro" id="IPR005115">
    <property type="entry name" value="Gly_transporter"/>
</dbReference>
<keyword evidence="2" id="KW-1003">Cell membrane</keyword>